<dbReference type="Pfam" id="PF09337">
    <property type="entry name" value="zf-H2C2"/>
    <property type="match status" value="1"/>
</dbReference>
<protein>
    <submittedName>
        <fullName evidence="3">Protein SPT10</fullName>
    </submittedName>
</protein>
<organism evidence="3 4">
    <name type="scientific">Kluyveromyces marxianus</name>
    <name type="common">Yeast</name>
    <name type="synonym">Candida kefyr</name>
    <dbReference type="NCBI Taxonomy" id="4911"/>
    <lineage>
        <taxon>Eukaryota</taxon>
        <taxon>Fungi</taxon>
        <taxon>Dikarya</taxon>
        <taxon>Ascomycota</taxon>
        <taxon>Saccharomycotina</taxon>
        <taxon>Saccharomycetes</taxon>
        <taxon>Saccharomycetales</taxon>
        <taxon>Saccharomycetaceae</taxon>
        <taxon>Kluyveromyces</taxon>
    </lineage>
</organism>
<evidence type="ECO:0000259" key="2">
    <source>
        <dbReference type="PROSITE" id="PS51186"/>
    </source>
</evidence>
<dbReference type="PROSITE" id="PS51186">
    <property type="entry name" value="GNAT"/>
    <property type="match status" value="1"/>
</dbReference>
<sequence>MFVNDDSSQVIDDPYSTPLQPQTILLRDGETVSTMYPIPANPGLLPVGLVEFLLDEFNMEIENGQSFPYYESLSLEDFKKIWFNSHGVLCIMVLGELPELDYSIPINRTEEIDEALGVKYSERFSSTYLKRKDRRNLNLNIQWERQCLGIFNLIPAYPGRSSHVATGTFLVNAGIRGKGIGKTLVDCFLNWAPQLGFTSCYFPLVYGTNVGIRRIFESTNFRRIGKLPESGILKGFDTPVDSFIYGKEFTHVRRHMDSLHSSVDDTIKAKYERLIYYLDHGEYPPACNRNEKARLRVIAKKHSLVNGKLFFKGKEVVYDPQRQLKIAYETHIVDHHGINRITSKLAEKYHWKGIKQTVIQVINSCSTCQENNKMSEEGAVIDTRNDPNGQPHTIVHAILQDNISQSLENLEEITPVDSSNTPRLKTSFVQRINFGKDPRNEGVKRKSVTGSEHSLDSFTSYNISHDEHKGRKKHKSNDSRGSEPGTVRLEDETPNSMVDDALLNLEDNVMAAVEAVEKEHQRSSSNFKKGRGSVETNNYIEDDRRHQNTSDDNEISSKNIDEHFYESQMSDT</sequence>
<dbReference type="InterPro" id="IPR016181">
    <property type="entry name" value="Acyl_CoA_acyltransferase"/>
</dbReference>
<feature type="compositionally biased region" description="Basic and acidic residues" evidence="1">
    <location>
        <begin position="434"/>
        <end position="444"/>
    </location>
</feature>
<dbReference type="Pfam" id="PF00583">
    <property type="entry name" value="Acetyltransf_1"/>
    <property type="match status" value="1"/>
</dbReference>
<dbReference type="InterPro" id="IPR000182">
    <property type="entry name" value="GNAT_dom"/>
</dbReference>
<reference evidence="3 4" key="1">
    <citation type="submission" date="2016-03" db="EMBL/GenBank/DDBJ databases">
        <title>How can Kluyveromyces marxianus grow so fast - potential evolutionary course in Saccharomyces Complex revealed by comparative genomics.</title>
        <authorList>
            <person name="Mo W."/>
            <person name="Lu W."/>
            <person name="Yang X."/>
            <person name="Qi J."/>
            <person name="Lv H."/>
        </authorList>
    </citation>
    <scope>NUCLEOTIDE SEQUENCE [LARGE SCALE GENOMIC DNA]</scope>
    <source>
        <strain evidence="3 4">FIM1</strain>
    </source>
</reference>
<accession>A0ABX6EYW9</accession>
<keyword evidence="4" id="KW-1185">Reference proteome</keyword>
<dbReference type="InterPro" id="IPR015416">
    <property type="entry name" value="Znf_H2C2_histone_UAS-bd"/>
</dbReference>
<evidence type="ECO:0000256" key="1">
    <source>
        <dbReference type="SAM" id="MobiDB-lite"/>
    </source>
</evidence>
<dbReference type="Gene3D" id="3.40.630.30">
    <property type="match status" value="1"/>
</dbReference>
<dbReference type="EMBL" id="CP015059">
    <property type="protein sequence ID" value="QGN17535.1"/>
    <property type="molecule type" value="Genomic_DNA"/>
</dbReference>
<dbReference type="Gene3D" id="1.10.340.70">
    <property type="match status" value="1"/>
</dbReference>
<dbReference type="InterPro" id="IPR052742">
    <property type="entry name" value="Mito_N-acetyltransferase"/>
</dbReference>
<proteinExistence type="predicted"/>
<dbReference type="SUPFAM" id="SSF55729">
    <property type="entry name" value="Acyl-CoA N-acyltransferases (Nat)"/>
    <property type="match status" value="1"/>
</dbReference>
<evidence type="ECO:0000313" key="4">
    <source>
        <dbReference type="Proteomes" id="UP000422736"/>
    </source>
</evidence>
<feature type="domain" description="N-acetyltransferase" evidence="2">
    <location>
        <begin position="92"/>
        <end position="257"/>
    </location>
</feature>
<dbReference type="PANTHER" id="PTHR43138:SF2">
    <property type="entry name" value="PROTEIN SPT10"/>
    <property type="match status" value="1"/>
</dbReference>
<gene>
    <name evidence="3" type="primary">SPT10</name>
    <name evidence="3" type="ORF">FIM1_4271</name>
</gene>
<feature type="region of interest" description="Disordered" evidence="1">
    <location>
        <begin position="516"/>
        <end position="572"/>
    </location>
</feature>
<feature type="compositionally biased region" description="Polar residues" evidence="1">
    <location>
        <begin position="448"/>
        <end position="463"/>
    </location>
</feature>
<dbReference type="PANTHER" id="PTHR43138">
    <property type="entry name" value="ACETYLTRANSFERASE, GNAT FAMILY"/>
    <property type="match status" value="1"/>
</dbReference>
<name>A0ABX6EYW9_KLUMA</name>
<feature type="region of interest" description="Disordered" evidence="1">
    <location>
        <begin position="432"/>
        <end position="495"/>
    </location>
</feature>
<evidence type="ECO:0000313" key="3">
    <source>
        <dbReference type="EMBL" id="QGN17535.1"/>
    </source>
</evidence>
<dbReference type="Proteomes" id="UP000422736">
    <property type="component" value="Chromosome 6"/>
</dbReference>